<dbReference type="GO" id="GO:0006338">
    <property type="term" value="P:chromatin remodeling"/>
    <property type="evidence" value="ECO:0007669"/>
    <property type="project" value="InterPro"/>
</dbReference>
<dbReference type="SUPFAM" id="SSF47370">
    <property type="entry name" value="Bromodomain"/>
    <property type="match status" value="1"/>
</dbReference>
<evidence type="ECO:0000313" key="6">
    <source>
        <dbReference type="Proteomes" id="UP000018468"/>
    </source>
</evidence>
<dbReference type="HOGENOM" id="CLU_540739_0_0_1"/>
<dbReference type="PANTHER" id="PTHR47092:SF1">
    <property type="entry name" value="CHROMATIN REMODELING REGULATOR CECR2"/>
    <property type="match status" value="1"/>
</dbReference>
<feature type="compositionally biased region" description="Basic residues" evidence="3">
    <location>
        <begin position="283"/>
        <end position="292"/>
    </location>
</feature>
<proteinExistence type="predicted"/>
<evidence type="ECO:0000259" key="4">
    <source>
        <dbReference type="PROSITE" id="PS50014"/>
    </source>
</evidence>
<feature type="region of interest" description="Disordered" evidence="3">
    <location>
        <begin position="77"/>
        <end position="102"/>
    </location>
</feature>
<evidence type="ECO:0000256" key="3">
    <source>
        <dbReference type="SAM" id="MobiDB-lite"/>
    </source>
</evidence>
<feature type="region of interest" description="Disordered" evidence="3">
    <location>
        <begin position="265"/>
        <end position="295"/>
    </location>
</feature>
<reference evidence="5" key="3">
    <citation type="submission" date="2025-09" db="UniProtKB">
        <authorList>
            <consortium name="Ensembl"/>
        </authorList>
    </citation>
    <scope>IDENTIFICATION</scope>
</reference>
<sequence length="504" mass="57821">MLTLCAQSEYMGTWSLVCERLEDWKDLAATFRGSAYRREQELYKTFVQTLIPQIGHLSTQKENNVLLLKTKDGGRGSRECITKEESAGPLKQRENPTGKGKPQCTNLVPELYVFDTVRILHLSLTGKLKKYQKQTSGVCKEPSSEKRKKEEHLDLHSDYSDNEEYMSMFKVLETVKNHADSWPFTDPVKEDVPGYHKNIKAPMDLLTIEDNLIHKRYKTTDDFVAHFGLIFKEDELYPGKSEYTLMASSVKQCFHNAMRKYFPEEQSDSDEEEFTMDTIKGKPEKRKRRSTPKKAAERNVLKLLDEEVNPRRYHKKIYKKDVAELCVQRQIQAAAPTAYQFIHTTKQPSLIAPSPCYVNRPQNVTMLPHSPMMPLLQTPSQESLSQAPFPTSKVFYPNNLFPVQWQSSISGSVLPYAWAVTYFIPAFPQPAPYLGTLERANQEGEKQHKTTPVVFEFIPQLPNILQKMEMPYSCDVVPCKTSPTHEPTLEGISICNGMWKVCCV</sequence>
<dbReference type="InterPro" id="IPR036427">
    <property type="entry name" value="Bromodomain-like_sf"/>
</dbReference>
<dbReference type="Bgee" id="ENSLOCG00000004459">
    <property type="expression patterns" value="Expressed in testis and 2 other cell types or tissues"/>
</dbReference>
<organism evidence="5 6">
    <name type="scientific">Lepisosteus oculatus</name>
    <name type="common">Spotted gar</name>
    <dbReference type="NCBI Taxonomy" id="7918"/>
    <lineage>
        <taxon>Eukaryota</taxon>
        <taxon>Metazoa</taxon>
        <taxon>Chordata</taxon>
        <taxon>Craniata</taxon>
        <taxon>Vertebrata</taxon>
        <taxon>Euteleostomi</taxon>
        <taxon>Actinopterygii</taxon>
        <taxon>Neopterygii</taxon>
        <taxon>Holostei</taxon>
        <taxon>Semionotiformes</taxon>
        <taxon>Lepisosteidae</taxon>
        <taxon>Lepisosteus</taxon>
    </lineage>
</organism>
<dbReference type="InterPro" id="IPR029614">
    <property type="entry name" value="CECR2"/>
</dbReference>
<feature type="compositionally biased region" description="Basic and acidic residues" evidence="3">
    <location>
        <begin position="142"/>
        <end position="154"/>
    </location>
</feature>
<keyword evidence="6" id="KW-1185">Reference proteome</keyword>
<dbReference type="PROSITE" id="PS50014">
    <property type="entry name" value="BROMODOMAIN_2"/>
    <property type="match status" value="1"/>
</dbReference>
<dbReference type="Ensembl" id="ENSLOCT00000005335.1">
    <property type="protein sequence ID" value="ENSLOCP00000005327.1"/>
    <property type="gene ID" value="ENSLOCG00000004459.1"/>
</dbReference>
<dbReference type="SMART" id="SM00297">
    <property type="entry name" value="BROMO"/>
    <property type="match status" value="1"/>
</dbReference>
<dbReference type="Gene3D" id="1.20.920.10">
    <property type="entry name" value="Bromodomain-like"/>
    <property type="match status" value="1"/>
</dbReference>
<evidence type="ECO:0000313" key="5">
    <source>
        <dbReference type="Ensembl" id="ENSLOCP00000005327.1"/>
    </source>
</evidence>
<dbReference type="InterPro" id="IPR001487">
    <property type="entry name" value="Bromodomain"/>
</dbReference>
<keyword evidence="1 2" id="KW-0103">Bromodomain</keyword>
<feature type="compositionally biased region" description="Basic and acidic residues" evidence="3">
    <location>
        <begin position="77"/>
        <end position="96"/>
    </location>
</feature>
<dbReference type="GO" id="GO:0090537">
    <property type="term" value="C:CERF complex"/>
    <property type="evidence" value="ECO:0007669"/>
    <property type="project" value="InterPro"/>
</dbReference>
<reference evidence="6" key="1">
    <citation type="submission" date="2011-12" db="EMBL/GenBank/DDBJ databases">
        <title>The Draft Genome of Lepisosteus oculatus.</title>
        <authorList>
            <consortium name="The Broad Institute Genome Assembly &amp; Analysis Group"/>
            <consortium name="Computational R&amp;D Group"/>
            <consortium name="and Sequencing Platform"/>
            <person name="Di Palma F."/>
            <person name="Alfoldi J."/>
            <person name="Johnson J."/>
            <person name="Berlin A."/>
            <person name="Gnerre S."/>
            <person name="Jaffe D."/>
            <person name="MacCallum I."/>
            <person name="Young S."/>
            <person name="Walker B.J."/>
            <person name="Lander E.S."/>
            <person name="Lindblad-Toh K."/>
        </authorList>
    </citation>
    <scope>NUCLEOTIDE SEQUENCE [LARGE SCALE GENOMIC DNA]</scope>
</reference>
<protein>
    <recommendedName>
        <fullName evidence="4">Bromo domain-containing protein</fullName>
    </recommendedName>
</protein>
<dbReference type="InParanoid" id="W5MAB8"/>
<dbReference type="PANTHER" id="PTHR47092">
    <property type="entry name" value="CAT EYE SYNDROME CRITICAL REGION PROTEIN 2"/>
    <property type="match status" value="1"/>
</dbReference>
<dbReference type="Pfam" id="PF00439">
    <property type="entry name" value="Bromodomain"/>
    <property type="match status" value="1"/>
</dbReference>
<evidence type="ECO:0000256" key="1">
    <source>
        <dbReference type="ARBA" id="ARBA00023117"/>
    </source>
</evidence>
<feature type="compositionally biased region" description="Acidic residues" evidence="3">
    <location>
        <begin position="265"/>
        <end position="275"/>
    </location>
</feature>
<dbReference type="Proteomes" id="UP000018468">
    <property type="component" value="Linkage group LG27"/>
</dbReference>
<dbReference type="EMBL" id="AHAT01008220">
    <property type="status" value="NOT_ANNOTATED_CDS"/>
    <property type="molecule type" value="Genomic_DNA"/>
</dbReference>
<reference evidence="5" key="2">
    <citation type="submission" date="2025-08" db="UniProtKB">
        <authorList>
            <consortium name="Ensembl"/>
        </authorList>
    </citation>
    <scope>IDENTIFICATION</scope>
</reference>
<dbReference type="AlphaFoldDB" id="W5MAB8"/>
<dbReference type="STRING" id="7918.ENSLOCP00000005327"/>
<name>W5MAB8_LEPOC</name>
<feature type="domain" description="Bromo" evidence="4">
    <location>
        <begin position="176"/>
        <end position="245"/>
    </location>
</feature>
<evidence type="ECO:0000256" key="2">
    <source>
        <dbReference type="PROSITE-ProRule" id="PRU00035"/>
    </source>
</evidence>
<accession>W5MAB8</accession>
<dbReference type="eggNOG" id="KOG1472">
    <property type="taxonomic scope" value="Eukaryota"/>
</dbReference>
<feature type="region of interest" description="Disordered" evidence="3">
    <location>
        <begin position="135"/>
        <end position="154"/>
    </location>
</feature>